<dbReference type="AlphaFoldDB" id="A0A8C9UMW2"/>
<proteinExistence type="predicted"/>
<evidence type="ECO:0000313" key="1">
    <source>
        <dbReference type="Ensembl" id="ENSSDAP00000009337.1"/>
    </source>
</evidence>
<reference evidence="1" key="2">
    <citation type="submission" date="2025-09" db="UniProtKB">
        <authorList>
            <consortium name="Ensembl"/>
        </authorList>
    </citation>
    <scope>IDENTIFICATION</scope>
</reference>
<keyword evidence="2" id="KW-1185">Reference proteome</keyword>
<name>A0A8C9UMW2_SPEDA</name>
<dbReference type="Proteomes" id="UP000694422">
    <property type="component" value="Unplaced"/>
</dbReference>
<dbReference type="Ensembl" id="ENSSDAT00000010604.1">
    <property type="protein sequence ID" value="ENSSDAP00000009337.1"/>
    <property type="gene ID" value="ENSSDAG00000008500.1"/>
</dbReference>
<accession>A0A8C9UMW2</accession>
<sequence length="55" mass="5231">MSPAPAATSVPAPASLSLFDLSADAPVLRGLSLVSHAPGEAQAGALATSCPGTLS</sequence>
<reference evidence="1" key="1">
    <citation type="submission" date="2025-08" db="UniProtKB">
        <authorList>
            <consortium name="Ensembl"/>
        </authorList>
    </citation>
    <scope>IDENTIFICATION</scope>
</reference>
<organism evidence="1 2">
    <name type="scientific">Spermophilus dauricus</name>
    <name type="common">Daurian ground squirrel</name>
    <dbReference type="NCBI Taxonomy" id="99837"/>
    <lineage>
        <taxon>Eukaryota</taxon>
        <taxon>Metazoa</taxon>
        <taxon>Chordata</taxon>
        <taxon>Craniata</taxon>
        <taxon>Vertebrata</taxon>
        <taxon>Euteleostomi</taxon>
        <taxon>Mammalia</taxon>
        <taxon>Eutheria</taxon>
        <taxon>Euarchontoglires</taxon>
        <taxon>Glires</taxon>
        <taxon>Rodentia</taxon>
        <taxon>Sciuromorpha</taxon>
        <taxon>Sciuridae</taxon>
        <taxon>Xerinae</taxon>
        <taxon>Marmotini</taxon>
        <taxon>Spermophilus</taxon>
    </lineage>
</organism>
<evidence type="ECO:0000313" key="2">
    <source>
        <dbReference type="Proteomes" id="UP000694422"/>
    </source>
</evidence>
<protein>
    <submittedName>
        <fullName evidence="1">Uncharacterized protein</fullName>
    </submittedName>
</protein>